<name>A0A9X2ZIK2_9FLAO</name>
<comment type="caution">
    <text evidence="2">The sequence shown here is derived from an EMBL/GenBank/DDBJ whole genome shotgun (WGS) entry which is preliminary data.</text>
</comment>
<dbReference type="RefSeq" id="WP_264286061.1">
    <property type="nucleotide sequence ID" value="NZ_JAOZEV010000003.1"/>
</dbReference>
<evidence type="ECO:0000256" key="1">
    <source>
        <dbReference type="SAM" id="Phobius"/>
    </source>
</evidence>
<organism evidence="2 3">
    <name type="scientific">Flavobacterium frigoritolerans</name>
    <dbReference type="NCBI Taxonomy" id="2987686"/>
    <lineage>
        <taxon>Bacteria</taxon>
        <taxon>Pseudomonadati</taxon>
        <taxon>Bacteroidota</taxon>
        <taxon>Flavobacteriia</taxon>
        <taxon>Flavobacteriales</taxon>
        <taxon>Flavobacteriaceae</taxon>
        <taxon>Flavobacterium</taxon>
    </lineage>
</organism>
<dbReference type="Proteomes" id="UP001151133">
    <property type="component" value="Unassembled WGS sequence"/>
</dbReference>
<feature type="transmembrane region" description="Helical" evidence="1">
    <location>
        <begin position="17"/>
        <end position="38"/>
    </location>
</feature>
<keyword evidence="3" id="KW-1185">Reference proteome</keyword>
<keyword evidence="1" id="KW-0472">Membrane</keyword>
<evidence type="ECO:0000313" key="3">
    <source>
        <dbReference type="Proteomes" id="UP001151133"/>
    </source>
</evidence>
<dbReference type="EMBL" id="JAOZEV010000003">
    <property type="protein sequence ID" value="MCV9931749.1"/>
    <property type="molecule type" value="Genomic_DNA"/>
</dbReference>
<keyword evidence="1" id="KW-1133">Transmembrane helix</keyword>
<accession>A0A9X2ZIK2</accession>
<feature type="transmembrane region" description="Helical" evidence="1">
    <location>
        <begin position="59"/>
        <end position="81"/>
    </location>
</feature>
<keyword evidence="1" id="KW-0812">Transmembrane</keyword>
<feature type="transmembrane region" description="Helical" evidence="1">
    <location>
        <begin position="87"/>
        <end position="105"/>
    </location>
</feature>
<proteinExistence type="predicted"/>
<evidence type="ECO:0000313" key="2">
    <source>
        <dbReference type="EMBL" id="MCV9931749.1"/>
    </source>
</evidence>
<gene>
    <name evidence="2" type="ORF">OIU80_05590</name>
</gene>
<sequence length="113" mass="13283">MKTVLEQLLGTTDVTTYFAWFLLAFIGAFTAIVIRAKFKYKYSDDTPYRWSWSFLLRDNLINLIVSFFISLIFFRFTNQVLKIEPNFLLAILFGGTSNELALQFIKYNLEARK</sequence>
<reference evidence="2" key="1">
    <citation type="submission" date="2022-10" db="EMBL/GenBank/DDBJ databases">
        <title>Two novel species of Flavobacterium.</title>
        <authorList>
            <person name="Liu Q."/>
            <person name="Xin Y.-H."/>
        </authorList>
    </citation>
    <scope>NUCLEOTIDE SEQUENCE</scope>
    <source>
        <strain evidence="2">LS1R47</strain>
    </source>
</reference>
<protein>
    <submittedName>
        <fullName evidence="2">Uncharacterized protein</fullName>
    </submittedName>
</protein>
<dbReference type="AlphaFoldDB" id="A0A9X2ZIK2"/>